<sequence>MIEPDKPVTFALKKSQHPAFPLECDEDVMREGYYVLRYRHLGADGSSVQKPRLGTSAKKGERVEPASTSSAALSTTQVAGSTDVKPVSIPATDEQLVHRIKSWKISDESEPRTRLTHVKPALPEIRASGTPQKAEAIRAASPAPAGNIIVDISGPTKRTGAHPGDVPTASDPKDPQSRSTPSKEEPSPTVNAVAVVPIFFEHAIRGRLDKVRWYSSHGPPLDDVPVPPSLAQCGDIYVHRTGRDVRMWLRIEPSEWQAVDEGHTHPRLDGTQLMDLVPAGPLVPDKVIVLHSRISQEAQALRNELNAREQTALELNQYRVALDSPHLDAGMREHVTATIRMYEESLPRPQYTCPACRAAIGTKPTKELYTVAQVIEHIVHLPNVQLDRAGEAEGRLRRGDDVWDRYFPWA</sequence>
<dbReference type="AlphaFoldDB" id="S8EY30"/>
<reference evidence="2 3" key="1">
    <citation type="journal article" date="2012" name="Science">
        <title>The Paleozoic origin of enzymatic lignin decomposition reconstructed from 31 fungal genomes.</title>
        <authorList>
            <person name="Floudas D."/>
            <person name="Binder M."/>
            <person name="Riley R."/>
            <person name="Barry K."/>
            <person name="Blanchette R.A."/>
            <person name="Henrissat B."/>
            <person name="Martinez A.T."/>
            <person name="Otillar R."/>
            <person name="Spatafora J.W."/>
            <person name="Yadav J.S."/>
            <person name="Aerts A."/>
            <person name="Benoit I."/>
            <person name="Boyd A."/>
            <person name="Carlson A."/>
            <person name="Copeland A."/>
            <person name="Coutinho P.M."/>
            <person name="de Vries R.P."/>
            <person name="Ferreira P."/>
            <person name="Findley K."/>
            <person name="Foster B."/>
            <person name="Gaskell J."/>
            <person name="Glotzer D."/>
            <person name="Gorecki P."/>
            <person name="Heitman J."/>
            <person name="Hesse C."/>
            <person name="Hori C."/>
            <person name="Igarashi K."/>
            <person name="Jurgens J.A."/>
            <person name="Kallen N."/>
            <person name="Kersten P."/>
            <person name="Kohler A."/>
            <person name="Kuees U."/>
            <person name="Kumar T.K.A."/>
            <person name="Kuo A."/>
            <person name="LaButti K."/>
            <person name="Larrondo L.F."/>
            <person name="Lindquist E."/>
            <person name="Ling A."/>
            <person name="Lombard V."/>
            <person name="Lucas S."/>
            <person name="Lundell T."/>
            <person name="Martin R."/>
            <person name="McLaughlin D.J."/>
            <person name="Morgenstern I."/>
            <person name="Morin E."/>
            <person name="Murat C."/>
            <person name="Nagy L.G."/>
            <person name="Nolan M."/>
            <person name="Ohm R.A."/>
            <person name="Patyshakuliyeva A."/>
            <person name="Rokas A."/>
            <person name="Ruiz-Duenas F.J."/>
            <person name="Sabat G."/>
            <person name="Salamov A."/>
            <person name="Samejima M."/>
            <person name="Schmutz J."/>
            <person name="Slot J.C."/>
            <person name="St John F."/>
            <person name="Stenlid J."/>
            <person name="Sun H."/>
            <person name="Sun S."/>
            <person name="Syed K."/>
            <person name="Tsang A."/>
            <person name="Wiebenga A."/>
            <person name="Young D."/>
            <person name="Pisabarro A."/>
            <person name="Eastwood D.C."/>
            <person name="Martin F."/>
            <person name="Cullen D."/>
            <person name="Grigoriev I.V."/>
            <person name="Hibbett D.S."/>
        </authorList>
    </citation>
    <scope>NUCLEOTIDE SEQUENCE</scope>
    <source>
        <strain evidence="3">FP-58527</strain>
    </source>
</reference>
<dbReference type="EMBL" id="KE504231">
    <property type="protein sequence ID" value="EPS94500.1"/>
    <property type="molecule type" value="Genomic_DNA"/>
</dbReference>
<accession>S8EY30</accession>
<dbReference type="STRING" id="743788.S8EY30"/>
<proteinExistence type="predicted"/>
<gene>
    <name evidence="2" type="ORF">FOMPIDRAFT_1055056</name>
</gene>
<dbReference type="InParanoid" id="S8EY30"/>
<keyword evidence="3" id="KW-1185">Reference proteome</keyword>
<dbReference type="Proteomes" id="UP000015241">
    <property type="component" value="Unassembled WGS sequence"/>
</dbReference>
<feature type="region of interest" description="Disordered" evidence="1">
    <location>
        <begin position="128"/>
        <end position="189"/>
    </location>
</feature>
<evidence type="ECO:0000313" key="2">
    <source>
        <dbReference type="EMBL" id="EPS94500.1"/>
    </source>
</evidence>
<protein>
    <submittedName>
        <fullName evidence="2">Uncharacterized protein</fullName>
    </submittedName>
</protein>
<evidence type="ECO:0000256" key="1">
    <source>
        <dbReference type="SAM" id="MobiDB-lite"/>
    </source>
</evidence>
<evidence type="ECO:0000313" key="3">
    <source>
        <dbReference type="Proteomes" id="UP000015241"/>
    </source>
</evidence>
<organism evidence="2 3">
    <name type="scientific">Fomitopsis schrenkii</name>
    <name type="common">Brown rot fungus</name>
    <dbReference type="NCBI Taxonomy" id="2126942"/>
    <lineage>
        <taxon>Eukaryota</taxon>
        <taxon>Fungi</taxon>
        <taxon>Dikarya</taxon>
        <taxon>Basidiomycota</taxon>
        <taxon>Agaricomycotina</taxon>
        <taxon>Agaricomycetes</taxon>
        <taxon>Polyporales</taxon>
        <taxon>Fomitopsis</taxon>
    </lineage>
</organism>
<feature type="region of interest" description="Disordered" evidence="1">
    <location>
        <begin position="45"/>
        <end position="70"/>
    </location>
</feature>
<feature type="compositionally biased region" description="Basic and acidic residues" evidence="1">
    <location>
        <begin position="171"/>
        <end position="186"/>
    </location>
</feature>
<dbReference type="HOGENOM" id="CLU_670913_0_0_1"/>
<name>S8EY30_FOMSC</name>